<proteinExistence type="predicted"/>
<organism evidence="2 3">
    <name type="scientific">Hibiscus sabdariffa</name>
    <name type="common">roselle</name>
    <dbReference type="NCBI Taxonomy" id="183260"/>
    <lineage>
        <taxon>Eukaryota</taxon>
        <taxon>Viridiplantae</taxon>
        <taxon>Streptophyta</taxon>
        <taxon>Embryophyta</taxon>
        <taxon>Tracheophyta</taxon>
        <taxon>Spermatophyta</taxon>
        <taxon>Magnoliopsida</taxon>
        <taxon>eudicotyledons</taxon>
        <taxon>Gunneridae</taxon>
        <taxon>Pentapetalae</taxon>
        <taxon>rosids</taxon>
        <taxon>malvids</taxon>
        <taxon>Malvales</taxon>
        <taxon>Malvaceae</taxon>
        <taxon>Malvoideae</taxon>
        <taxon>Hibiscus</taxon>
    </lineage>
</organism>
<comment type="caution">
    <text evidence="2">The sequence shown here is derived from an EMBL/GenBank/DDBJ whole genome shotgun (WGS) entry which is preliminary data.</text>
</comment>
<name>A0ABR2FGM8_9ROSI</name>
<protein>
    <recommendedName>
        <fullName evidence="4">Secreted protein</fullName>
    </recommendedName>
</protein>
<keyword evidence="3" id="KW-1185">Reference proteome</keyword>
<evidence type="ECO:0000256" key="1">
    <source>
        <dbReference type="SAM" id="SignalP"/>
    </source>
</evidence>
<evidence type="ECO:0008006" key="4">
    <source>
        <dbReference type="Google" id="ProtNLM"/>
    </source>
</evidence>
<feature type="signal peptide" evidence="1">
    <location>
        <begin position="1"/>
        <end position="26"/>
    </location>
</feature>
<evidence type="ECO:0000313" key="2">
    <source>
        <dbReference type="EMBL" id="KAK8580043.1"/>
    </source>
</evidence>
<sequence>MPAARQNGTAALDAIFLLFFGCVADASTTRPGELGEMWADPVASSSSSNKTMPDGGLSLFYASILGL</sequence>
<reference evidence="2 3" key="1">
    <citation type="journal article" date="2024" name="G3 (Bethesda)">
        <title>Genome assembly of Hibiscus sabdariffa L. provides insights into metabolisms of medicinal natural products.</title>
        <authorList>
            <person name="Kim T."/>
        </authorList>
    </citation>
    <scope>NUCLEOTIDE SEQUENCE [LARGE SCALE GENOMIC DNA]</scope>
    <source>
        <strain evidence="2">TK-2024</strain>
        <tissue evidence="2">Old leaves</tissue>
    </source>
</reference>
<dbReference type="EMBL" id="JBBPBM010000006">
    <property type="protein sequence ID" value="KAK8580043.1"/>
    <property type="molecule type" value="Genomic_DNA"/>
</dbReference>
<dbReference type="Proteomes" id="UP001472677">
    <property type="component" value="Unassembled WGS sequence"/>
</dbReference>
<gene>
    <name evidence="2" type="ORF">V6N12_070331</name>
</gene>
<evidence type="ECO:0000313" key="3">
    <source>
        <dbReference type="Proteomes" id="UP001472677"/>
    </source>
</evidence>
<accession>A0ABR2FGM8</accession>
<feature type="chain" id="PRO_5045948576" description="Secreted protein" evidence="1">
    <location>
        <begin position="27"/>
        <end position="67"/>
    </location>
</feature>
<keyword evidence="1" id="KW-0732">Signal</keyword>